<evidence type="ECO:0000256" key="4">
    <source>
        <dbReference type="ARBA" id="ARBA00023237"/>
    </source>
</evidence>
<keyword evidence="4" id="KW-0998">Cell outer membrane</keyword>
<keyword evidence="2 6" id="KW-0732">Signal</keyword>
<protein>
    <submittedName>
        <fullName evidence="8">Outer membrane beta-barrel protein</fullName>
    </submittedName>
</protein>
<evidence type="ECO:0000313" key="8">
    <source>
        <dbReference type="EMBL" id="QGM47311.1"/>
    </source>
</evidence>
<sequence>MKKVSLSILPLIALLGPASAADLPSRKTAVAPQPAPATSWNGLYFGLNLGGGWAQRSGGGVVGGGQIGYNYQLTPLFVVGLESDFQGTSLSLSGRRPPLFVPTALGAGAVPPFTGAQGGGAVPWFGTVRGRVGVLALGPSLLLYGTGGFAYAGAGGGVATGWTAGGGAEWAFARNWSAKAEYLFNDVSGGGAGGPGGATRDVSFHVVRVGVNYRFDAGDLLGRTKF</sequence>
<comment type="similarity">
    <text evidence="5">Belongs to the Omp25/RopB family.</text>
</comment>
<evidence type="ECO:0000313" key="9">
    <source>
        <dbReference type="Proteomes" id="UP000309061"/>
    </source>
</evidence>
<dbReference type="PANTHER" id="PTHR34001:SF3">
    <property type="entry name" value="BLL7405 PROTEIN"/>
    <property type="match status" value="1"/>
</dbReference>
<evidence type="ECO:0000256" key="2">
    <source>
        <dbReference type="ARBA" id="ARBA00022729"/>
    </source>
</evidence>
<gene>
    <name evidence="8" type="ORF">H2LOC_017345</name>
</gene>
<organism evidence="8 9">
    <name type="scientific">Methylocystis heyeri</name>
    <dbReference type="NCBI Taxonomy" id="391905"/>
    <lineage>
        <taxon>Bacteria</taxon>
        <taxon>Pseudomonadati</taxon>
        <taxon>Pseudomonadota</taxon>
        <taxon>Alphaproteobacteria</taxon>
        <taxon>Hyphomicrobiales</taxon>
        <taxon>Methylocystaceae</taxon>
        <taxon>Methylocystis</taxon>
    </lineage>
</organism>
<dbReference type="GO" id="GO:0009279">
    <property type="term" value="C:cell outer membrane"/>
    <property type="evidence" value="ECO:0007669"/>
    <property type="project" value="UniProtKB-SubCell"/>
</dbReference>
<accession>A0A6B8KJQ5</accession>
<keyword evidence="9" id="KW-1185">Reference proteome</keyword>
<name>A0A6B8KJQ5_9HYPH</name>
<evidence type="ECO:0000259" key="7">
    <source>
        <dbReference type="Pfam" id="PF13505"/>
    </source>
</evidence>
<evidence type="ECO:0000256" key="6">
    <source>
        <dbReference type="SAM" id="SignalP"/>
    </source>
</evidence>
<dbReference type="SUPFAM" id="SSF56925">
    <property type="entry name" value="OMPA-like"/>
    <property type="match status" value="1"/>
</dbReference>
<dbReference type="InterPro" id="IPR027385">
    <property type="entry name" value="Beta-barrel_OMP"/>
</dbReference>
<dbReference type="KEGG" id="mhey:H2LOC_017345"/>
<evidence type="ECO:0000256" key="3">
    <source>
        <dbReference type="ARBA" id="ARBA00023136"/>
    </source>
</evidence>
<proteinExistence type="inferred from homology"/>
<dbReference type="Proteomes" id="UP000309061">
    <property type="component" value="Chromosome"/>
</dbReference>
<evidence type="ECO:0000256" key="1">
    <source>
        <dbReference type="ARBA" id="ARBA00004442"/>
    </source>
</evidence>
<dbReference type="InterPro" id="IPR011250">
    <property type="entry name" value="OMP/PagP_B-barrel"/>
</dbReference>
<dbReference type="InterPro" id="IPR051692">
    <property type="entry name" value="OMP-like"/>
</dbReference>
<feature type="signal peptide" evidence="6">
    <location>
        <begin position="1"/>
        <end position="20"/>
    </location>
</feature>
<dbReference type="EMBL" id="CP046052">
    <property type="protein sequence ID" value="QGM47311.1"/>
    <property type="molecule type" value="Genomic_DNA"/>
</dbReference>
<reference evidence="8 9" key="1">
    <citation type="submission" date="2019-11" db="EMBL/GenBank/DDBJ databases">
        <title>The genome sequence of Methylocystis heyeri.</title>
        <authorList>
            <person name="Oshkin I.Y."/>
            <person name="Miroshnikov K."/>
            <person name="Dedysh S.N."/>
        </authorList>
    </citation>
    <scope>NUCLEOTIDE SEQUENCE [LARGE SCALE GENOMIC DNA]</scope>
    <source>
        <strain evidence="8 9">H2</strain>
    </source>
</reference>
<feature type="domain" description="Outer membrane protein beta-barrel" evidence="7">
    <location>
        <begin position="30"/>
        <end position="215"/>
    </location>
</feature>
<keyword evidence="3" id="KW-0472">Membrane</keyword>
<dbReference type="AlphaFoldDB" id="A0A6B8KJQ5"/>
<dbReference type="Pfam" id="PF13505">
    <property type="entry name" value="OMP_b-brl"/>
    <property type="match status" value="1"/>
</dbReference>
<feature type="chain" id="PRO_5025347343" evidence="6">
    <location>
        <begin position="21"/>
        <end position="226"/>
    </location>
</feature>
<comment type="subcellular location">
    <subcellularLocation>
        <location evidence="1">Cell outer membrane</location>
    </subcellularLocation>
</comment>
<dbReference type="PANTHER" id="PTHR34001">
    <property type="entry name" value="BLL7405 PROTEIN"/>
    <property type="match status" value="1"/>
</dbReference>
<dbReference type="RefSeq" id="WP_136497440.1">
    <property type="nucleotide sequence ID" value="NZ_CP046052.1"/>
</dbReference>
<evidence type="ECO:0000256" key="5">
    <source>
        <dbReference type="ARBA" id="ARBA00038306"/>
    </source>
</evidence>
<dbReference type="OrthoDB" id="9815357at2"/>
<dbReference type="Gene3D" id="2.40.160.20">
    <property type="match status" value="1"/>
</dbReference>